<keyword evidence="2" id="KW-0521">NADP</keyword>
<comment type="caution">
    <text evidence="4">The sequence shown here is derived from an EMBL/GenBank/DDBJ whole genome shotgun (WGS) entry which is preliminary data.</text>
</comment>
<protein>
    <submittedName>
        <fullName evidence="4">Related to Versicolorin reductase</fullName>
    </submittedName>
</protein>
<evidence type="ECO:0000313" key="5">
    <source>
        <dbReference type="Proteomes" id="UP001187682"/>
    </source>
</evidence>
<evidence type="ECO:0000256" key="3">
    <source>
        <dbReference type="ARBA" id="ARBA00023002"/>
    </source>
</evidence>
<dbReference type="AlphaFoldDB" id="A0AAE8MXS8"/>
<name>A0AAE8MXS8_9PEZI</name>
<dbReference type="InterPro" id="IPR036291">
    <property type="entry name" value="NAD(P)-bd_dom_sf"/>
</dbReference>
<keyword evidence="3" id="KW-0560">Oxidoreductase</keyword>
<dbReference type="InterPro" id="IPR002347">
    <property type="entry name" value="SDR_fam"/>
</dbReference>
<comment type="similarity">
    <text evidence="1">Belongs to the short-chain dehydrogenases/reductases (SDR) family.</text>
</comment>
<dbReference type="SUPFAM" id="SSF51735">
    <property type="entry name" value="NAD(P)-binding Rossmann-fold domains"/>
    <property type="match status" value="1"/>
</dbReference>
<dbReference type="Pfam" id="PF13561">
    <property type="entry name" value="adh_short_C2"/>
    <property type="match status" value="1"/>
</dbReference>
<reference evidence="4" key="1">
    <citation type="submission" date="2018-03" db="EMBL/GenBank/DDBJ databases">
        <authorList>
            <person name="Guldener U."/>
        </authorList>
    </citation>
    <scope>NUCLEOTIDE SEQUENCE</scope>
</reference>
<dbReference type="EMBL" id="ONZQ02000005">
    <property type="protein sequence ID" value="SPO01654.1"/>
    <property type="molecule type" value="Genomic_DNA"/>
</dbReference>
<organism evidence="4 5">
    <name type="scientific">Cephalotrichum gorgonifer</name>
    <dbReference type="NCBI Taxonomy" id="2041049"/>
    <lineage>
        <taxon>Eukaryota</taxon>
        <taxon>Fungi</taxon>
        <taxon>Dikarya</taxon>
        <taxon>Ascomycota</taxon>
        <taxon>Pezizomycotina</taxon>
        <taxon>Sordariomycetes</taxon>
        <taxon>Hypocreomycetidae</taxon>
        <taxon>Microascales</taxon>
        <taxon>Microascaceae</taxon>
        <taxon>Cephalotrichum</taxon>
    </lineage>
</organism>
<proteinExistence type="inferred from homology"/>
<dbReference type="PANTHER" id="PTHR43639">
    <property type="entry name" value="OXIDOREDUCTASE, SHORT-CHAIN DEHYDROGENASE/REDUCTASE FAMILY (AFU_ORTHOLOGUE AFUA_5G02870)"/>
    <property type="match status" value="1"/>
</dbReference>
<dbReference type="PANTHER" id="PTHR43639:SF1">
    <property type="entry name" value="SHORT-CHAIN DEHYDROGENASE_REDUCTASE FAMILY PROTEIN"/>
    <property type="match status" value="1"/>
</dbReference>
<evidence type="ECO:0000256" key="2">
    <source>
        <dbReference type="ARBA" id="ARBA00022857"/>
    </source>
</evidence>
<dbReference type="FunFam" id="3.40.50.720:FF:000084">
    <property type="entry name" value="Short-chain dehydrogenase reductase"/>
    <property type="match status" value="1"/>
</dbReference>
<keyword evidence="5" id="KW-1185">Reference proteome</keyword>
<dbReference type="PRINTS" id="PR00081">
    <property type="entry name" value="GDHRDH"/>
</dbReference>
<dbReference type="Proteomes" id="UP001187682">
    <property type="component" value="Unassembled WGS sequence"/>
</dbReference>
<dbReference type="Gene3D" id="3.40.50.720">
    <property type="entry name" value="NAD(P)-binding Rossmann-like Domain"/>
    <property type="match status" value="1"/>
</dbReference>
<accession>A0AAE8MXS8</accession>
<dbReference type="GO" id="GO:0016491">
    <property type="term" value="F:oxidoreductase activity"/>
    <property type="evidence" value="ECO:0007669"/>
    <property type="project" value="UniProtKB-KW"/>
</dbReference>
<dbReference type="PRINTS" id="PR00080">
    <property type="entry name" value="SDRFAMILY"/>
</dbReference>
<evidence type="ECO:0000313" key="4">
    <source>
        <dbReference type="EMBL" id="SPO01654.1"/>
    </source>
</evidence>
<evidence type="ECO:0000256" key="1">
    <source>
        <dbReference type="ARBA" id="ARBA00006484"/>
    </source>
</evidence>
<sequence>MSHNNTSGHPASGETWWLTGKVALVTGAARGLGRAIELAKRGADIVVHYNNSSSAAYELVTEIQQLGRQAVAVHAEMSSVSSIRSLFAKAIDHYGSLSIVVSNAGVNSFSHLKDTEESEFDTTFGVNTKAQYFVAQEAFHHLKEGGRIVLTSSRTAQGRGFAAHAVYAGSKGAVETFVRCLAVDCGEKKITINAIAPGATMTDQFKNFAKYVPDGENMTMEEGREVIASWHPLKRPGEPEDIGRVVAFLVSDDGGWINGQVIAADGGIMR</sequence>
<gene>
    <name evidence="4" type="ORF">DNG_04327</name>
</gene>